<sequence>MNTKNKFIIIGICIIIVIAVLAANIIRRIKTDEYGETEELVKEKVISKAEAYRLLSYLEYDRASREALSMEITYKDEDMSGWYDSYVNAVYKMGLIEASITESPKKALTLGQCKQLIDKLITLHTQLQGVYQNLSFDFLDSDKAMPISQFLELYNVLLGLIPEEEKLVKDELLFVLDKEDSEEGKDRIVTDKGNYYYQNTKDYEGIFYPEVKRSYESLTGEEILKRFNNKGIEVLVSANEIVYIKKIHTDKIVINNVWIEEGKELKVQTFINGIHKEFETLYKLSQNLERIVGDITIENGYIVSISIKPDIIQGKVLLSGEDFIEIEGYGKIPLDANYKIYKIYGDLSMEKTNSILVGYDTTDFVVSGGKVSAALIRESIKAENIRVLLHTTGFKDIYHSEIEFGATTDFIVKLKDKEKKYSADETIKLQPGDKMLSSGRIIIEPVSDRGKIKLLSVERSYGKPKYRGRIEIAETDKGLLIVNELPLEEYLYAVIPSEMPTYYGLEPLKVQAVCARSYAYKHLVANSLSKYGAHVDDSVAYQVYNNIEENEDSILAVKDTYGKVVEYEGEVITAYYFSTSCGHTTGVEHVWSGGSAIPYLSGRLLTEEGDSEDVISDGEDGLYKDLTKEENFKSFILDEEFVTYDSGFNWYRWNVTIDIKDIKENIDKKLEGRYKANPNLIKTLVSKNPKDKDAVYESLPVTTVGDIVDIYVKKRGTGGIITELIIQGTEKTIKVQTEYNIRALLSPANSLVYRLDGEGVKDLSLLPSAFFFIDKKMEDGKLSAFTFTGGGYGHGVGMSQNGVKSLADAGKKYDDIITYFYRGTNLGFIYQ</sequence>
<keyword evidence="1" id="KW-0472">Membrane</keyword>
<dbReference type="InterPro" id="IPR013693">
    <property type="entry name" value="SpoIID/LytB_N"/>
</dbReference>
<evidence type="ECO:0000259" key="2">
    <source>
        <dbReference type="Pfam" id="PF08486"/>
    </source>
</evidence>
<keyword evidence="1" id="KW-0812">Transmembrane</keyword>
<dbReference type="NCBIfam" id="TIGR02669">
    <property type="entry name" value="SpoIID_LytB"/>
    <property type="match status" value="1"/>
</dbReference>
<feature type="transmembrane region" description="Helical" evidence="1">
    <location>
        <begin position="7"/>
        <end position="26"/>
    </location>
</feature>
<dbReference type="Pfam" id="PF08486">
    <property type="entry name" value="SpoIID"/>
    <property type="match status" value="1"/>
</dbReference>
<evidence type="ECO:0000256" key="1">
    <source>
        <dbReference type="SAM" id="Phobius"/>
    </source>
</evidence>
<reference evidence="4" key="1">
    <citation type="submission" date="2015-09" db="EMBL/GenBank/DDBJ databases">
        <authorList>
            <person name="Wibberg D."/>
        </authorList>
    </citation>
    <scope>NUCLEOTIDE SEQUENCE [LARGE SCALE GENOMIC DNA]</scope>
    <source>
        <strain evidence="4">SD1D</strain>
    </source>
</reference>
<feature type="domain" description="Sporulation stage II protein D amidase enhancer LytB N-terminal" evidence="2">
    <location>
        <begin position="476"/>
        <end position="567"/>
    </location>
</feature>
<dbReference type="GO" id="GO:0030435">
    <property type="term" value="P:sporulation resulting in formation of a cellular spore"/>
    <property type="evidence" value="ECO:0007669"/>
    <property type="project" value="InterPro"/>
</dbReference>
<keyword evidence="4" id="KW-1185">Reference proteome</keyword>
<dbReference type="RefSeq" id="WP_058258776.1">
    <property type="nucleotide sequence ID" value="NZ_LN879430.1"/>
</dbReference>
<accession>A0A0K8J7M0</accession>
<gene>
    <name evidence="3" type="ORF">SD1D_2004</name>
</gene>
<dbReference type="OrthoDB" id="9794671at2"/>
<proteinExistence type="predicted"/>
<dbReference type="AlphaFoldDB" id="A0A0K8J7M0"/>
<evidence type="ECO:0000313" key="3">
    <source>
        <dbReference type="EMBL" id="CUH93540.1"/>
    </source>
</evidence>
<dbReference type="KEGG" id="hsd:SD1D_2004"/>
<evidence type="ECO:0000313" key="4">
    <source>
        <dbReference type="Proteomes" id="UP000196053"/>
    </source>
</evidence>
<dbReference type="Proteomes" id="UP000196053">
    <property type="component" value="Chromosome I"/>
</dbReference>
<name>A0A0K8J7M0_9FIRM</name>
<dbReference type="InterPro" id="IPR013486">
    <property type="entry name" value="SpoIID/LytB"/>
</dbReference>
<protein>
    <submittedName>
        <fullName evidence="3">Putative membrane protein</fullName>
    </submittedName>
</protein>
<keyword evidence="1" id="KW-1133">Transmembrane helix</keyword>
<dbReference type="EMBL" id="LN879430">
    <property type="protein sequence ID" value="CUH93540.1"/>
    <property type="molecule type" value="Genomic_DNA"/>
</dbReference>
<organism evidence="3 4">
    <name type="scientific">Herbinix luporum</name>
    <dbReference type="NCBI Taxonomy" id="1679721"/>
    <lineage>
        <taxon>Bacteria</taxon>
        <taxon>Bacillati</taxon>
        <taxon>Bacillota</taxon>
        <taxon>Clostridia</taxon>
        <taxon>Lachnospirales</taxon>
        <taxon>Lachnospiraceae</taxon>
        <taxon>Herbinix</taxon>
    </lineage>
</organism>